<keyword evidence="10" id="KW-1185">Reference proteome</keyword>
<comment type="similarity">
    <text evidence="2 7">Belongs to the ATP25 family.</text>
</comment>
<dbReference type="EMBL" id="CABVLU010000003">
    <property type="protein sequence ID" value="VVT54081.1"/>
    <property type="molecule type" value="Genomic_DNA"/>
</dbReference>
<sequence length="774" mass="88623">MPISLNTNTSKFSTTATTSTSETDTEKHSSFSKNISTEHESQIETSIDSSIPWYMRNNNEDLDQLNSALKEPIPELPHESPESLGLLVEFLVRDLGLTDIKFIDLRDRDPVTVFGPDAIMILATGMNDRHIGKATQSLLTWIKQNHGIVPHKEGIYTAGYIKVQKRRQKKRSKKFAMADETYENLNSRLSTNWMTMDTKVDDIFIHVFTEDKRRSVDLEYVWAKNKKELRAQRALLKEEQTRNTQDHYENSYANISEPNQTENEPLQRKSFSNESSISPFGSNSGSIRKFHTFRSGNLFAAPPSNPSSTSLSDLFKNIVSQSNHSNESTQSSNRPHPTDYKGSEENTPIHQLQLYSFLGNYKKANEIYRTSFSHKDLSQDFDILQNRLNESSEHKVRRHNSNEAILLLLKSHINFLSKLKPSSPHKSSNDSQHLEEILNGIGGNIDQNKIHFNHGKVTLTKNSDVVNSFISCFPYYTTRDHWKLRLIFFQRAHMINPTEFPIDMLVDIAILQQASCEPVDNWDIEFIINSIIHTKQFDKLPFMKSSQEKSKRVFSLLCDTVRPLLPGSRSSSNVPSVNDSMIMLLYRLWTNDKNNDRKITITPSSSRLDPSPFLDNEGEIVPISDQKNENPLARVTTPISLSLYRYLMGEIDITDNITLVTADQASRIRSFLILSLTAFANDGYWSLYWSLCAKIFKSYYIDPEMLHIISALVTKSGDQKAMDFLLSRYIPKLFMHNSSYITPEITEIIKSGLTVLDPNGQKYITLRKYITPRT</sequence>
<evidence type="ECO:0000256" key="1">
    <source>
        <dbReference type="ARBA" id="ARBA00004443"/>
    </source>
</evidence>
<feature type="region of interest" description="Disordered" evidence="8">
    <location>
        <begin position="1"/>
        <end position="42"/>
    </location>
</feature>
<dbReference type="GO" id="GO:0005743">
    <property type="term" value="C:mitochondrial inner membrane"/>
    <property type="evidence" value="ECO:0007669"/>
    <property type="project" value="UniProtKB-SubCell"/>
</dbReference>
<comment type="function">
    <text evidence="7">Mitochondrial mRNA stabilization factor.</text>
</comment>
<feature type="region of interest" description="Disordered" evidence="8">
    <location>
        <begin position="321"/>
        <end position="346"/>
    </location>
</feature>
<evidence type="ECO:0000256" key="3">
    <source>
        <dbReference type="ARBA" id="ARBA00022792"/>
    </source>
</evidence>
<dbReference type="GeneID" id="43582712"/>
<evidence type="ECO:0000256" key="5">
    <source>
        <dbReference type="ARBA" id="ARBA00023128"/>
    </source>
</evidence>
<evidence type="ECO:0000256" key="4">
    <source>
        <dbReference type="ARBA" id="ARBA00022946"/>
    </source>
</evidence>
<proteinExistence type="inferred from homology"/>
<keyword evidence="4 7" id="KW-0809">Transit peptide</keyword>
<keyword evidence="3 7" id="KW-0999">Mitochondrion inner membrane</keyword>
<reference evidence="9 10" key="1">
    <citation type="submission" date="2019-09" db="EMBL/GenBank/DDBJ databases">
        <authorList>
            <person name="Brejova B."/>
        </authorList>
    </citation>
    <scope>NUCLEOTIDE SEQUENCE [LARGE SCALE GENOMIC DNA]</scope>
</reference>
<evidence type="ECO:0000256" key="8">
    <source>
        <dbReference type="SAM" id="MobiDB-lite"/>
    </source>
</evidence>
<evidence type="ECO:0000313" key="10">
    <source>
        <dbReference type="Proteomes" id="UP000398389"/>
    </source>
</evidence>
<keyword evidence="5 7" id="KW-0496">Mitochondrion</keyword>
<comment type="subcellular location">
    <subcellularLocation>
        <location evidence="1 7">Mitochondrion inner membrane</location>
        <topology evidence="1 7">Peripheral membrane protein</topology>
        <orientation evidence="1 7">Matrix side</orientation>
    </subcellularLocation>
</comment>
<feature type="compositionally biased region" description="Polar residues" evidence="8">
    <location>
        <begin position="321"/>
        <end position="335"/>
    </location>
</feature>
<dbReference type="GO" id="GO:0140053">
    <property type="term" value="P:mitochondrial gene expression"/>
    <property type="evidence" value="ECO:0007669"/>
    <property type="project" value="UniProtKB-UniRule"/>
</dbReference>
<feature type="compositionally biased region" description="Basic and acidic residues" evidence="8">
    <location>
        <begin position="237"/>
        <end position="249"/>
    </location>
</feature>
<organism evidence="9 10">
    <name type="scientific">Magnusiomyces paraingens</name>
    <dbReference type="NCBI Taxonomy" id="2606893"/>
    <lineage>
        <taxon>Eukaryota</taxon>
        <taxon>Fungi</taxon>
        <taxon>Dikarya</taxon>
        <taxon>Ascomycota</taxon>
        <taxon>Saccharomycotina</taxon>
        <taxon>Dipodascomycetes</taxon>
        <taxon>Dipodascales</taxon>
        <taxon>Dipodascaceae</taxon>
        <taxon>Magnusiomyces</taxon>
    </lineage>
</organism>
<evidence type="ECO:0000256" key="7">
    <source>
        <dbReference type="RuleBase" id="RU367062"/>
    </source>
</evidence>
<dbReference type="SUPFAM" id="SSF81301">
    <property type="entry name" value="Nucleotidyltransferase"/>
    <property type="match status" value="1"/>
</dbReference>
<dbReference type="Proteomes" id="UP000398389">
    <property type="component" value="Unassembled WGS sequence"/>
</dbReference>
<evidence type="ECO:0000313" key="9">
    <source>
        <dbReference type="EMBL" id="VVT54081.1"/>
    </source>
</evidence>
<dbReference type="Gene3D" id="3.30.460.10">
    <property type="entry name" value="Beta Polymerase, domain 2"/>
    <property type="match status" value="1"/>
</dbReference>
<dbReference type="PANTHER" id="PTHR28087">
    <property type="entry name" value="ATPASE SYNTHESIS PROTEIN 25, MITOCHONDRIAL"/>
    <property type="match status" value="1"/>
</dbReference>
<protein>
    <recommendedName>
        <fullName evidence="7">ATPase synthesis protein 25</fullName>
    </recommendedName>
</protein>
<evidence type="ECO:0000256" key="2">
    <source>
        <dbReference type="ARBA" id="ARBA00010787"/>
    </source>
</evidence>
<dbReference type="InterPro" id="IPR040152">
    <property type="entry name" value="Atp25"/>
</dbReference>
<dbReference type="GO" id="GO:0048255">
    <property type="term" value="P:mRNA stabilization"/>
    <property type="evidence" value="ECO:0007669"/>
    <property type="project" value="TreeGrafter"/>
</dbReference>
<feature type="compositionally biased region" description="Low complexity" evidence="8">
    <location>
        <begin position="270"/>
        <end position="283"/>
    </location>
</feature>
<keyword evidence="6 7" id="KW-0472">Membrane</keyword>
<feature type="compositionally biased region" description="Polar residues" evidence="8">
    <location>
        <begin position="251"/>
        <end position="264"/>
    </location>
</feature>
<name>A0A5E8BSS7_9ASCO</name>
<gene>
    <name evidence="9" type="ORF">SAPINGB_P003897</name>
</gene>
<evidence type="ECO:0000256" key="6">
    <source>
        <dbReference type="ARBA" id="ARBA00023136"/>
    </source>
</evidence>
<dbReference type="PANTHER" id="PTHR28087:SF1">
    <property type="entry name" value="ATPASE SYNTHESIS PROTEIN 25, MITOCHONDRIAL"/>
    <property type="match status" value="1"/>
</dbReference>
<dbReference type="OrthoDB" id="107372at2759"/>
<dbReference type="InterPro" id="IPR043519">
    <property type="entry name" value="NT_sf"/>
</dbReference>
<feature type="compositionally biased region" description="Low complexity" evidence="8">
    <location>
        <begin position="7"/>
        <end position="22"/>
    </location>
</feature>
<feature type="region of interest" description="Disordered" evidence="8">
    <location>
        <begin position="237"/>
        <end position="283"/>
    </location>
</feature>
<accession>A0A5E8BSS7</accession>
<dbReference type="Pfam" id="PF02410">
    <property type="entry name" value="RsfS"/>
    <property type="match status" value="1"/>
</dbReference>
<dbReference type="AlphaFoldDB" id="A0A5E8BSS7"/>
<dbReference type="RefSeq" id="XP_031854503.1">
    <property type="nucleotide sequence ID" value="XM_031998612.1"/>
</dbReference>